<dbReference type="PATRIC" id="fig|1324957.4.peg.3304"/>
<reference evidence="8 9" key="1">
    <citation type="journal article" date="2013" name="Genome Announc.">
        <title>Draft Genome Sequence of 'Candidatus Halobonum tyrrellensis' Strain G22, Isolated from the Hypersaline Waters of Lake Tyrrell, Australia.</title>
        <authorList>
            <person name="Ugalde J.A."/>
            <person name="Narasingarao P."/>
            <person name="Kuo S."/>
            <person name="Podell S."/>
            <person name="Allen E.E."/>
        </authorList>
    </citation>
    <scope>NUCLEOTIDE SEQUENCE [LARGE SCALE GENOMIC DNA]</scope>
    <source>
        <strain evidence="8 9">G22</strain>
    </source>
</reference>
<dbReference type="PIRSF" id="PIRSF006603">
    <property type="entry name" value="DinF"/>
    <property type="match status" value="1"/>
</dbReference>
<evidence type="ECO:0000256" key="1">
    <source>
        <dbReference type="ARBA" id="ARBA00004651"/>
    </source>
</evidence>
<feature type="transmembrane region" description="Helical" evidence="7">
    <location>
        <begin position="228"/>
        <end position="251"/>
    </location>
</feature>
<dbReference type="InterPro" id="IPR052031">
    <property type="entry name" value="Membrane_Transporter-Flippase"/>
</dbReference>
<dbReference type="AlphaFoldDB" id="V4H8P3"/>
<feature type="transmembrane region" description="Helical" evidence="7">
    <location>
        <begin position="449"/>
        <end position="470"/>
    </location>
</feature>
<keyword evidence="9" id="KW-1185">Reference proteome</keyword>
<dbReference type="RefSeq" id="WP_023395822.1">
    <property type="nucleotide sequence ID" value="NZ_ASGZ01000064.1"/>
</dbReference>
<dbReference type="STRING" id="1324957.K933_16272"/>
<dbReference type="GO" id="GO:0015297">
    <property type="term" value="F:antiporter activity"/>
    <property type="evidence" value="ECO:0007669"/>
    <property type="project" value="InterPro"/>
</dbReference>
<keyword evidence="3" id="KW-1003">Cell membrane</keyword>
<dbReference type="Proteomes" id="UP000017840">
    <property type="component" value="Unassembled WGS sequence"/>
</dbReference>
<comment type="caution">
    <text evidence="8">The sequence shown here is derived from an EMBL/GenBank/DDBJ whole genome shotgun (WGS) entry which is preliminary data.</text>
</comment>
<feature type="transmembrane region" description="Helical" evidence="7">
    <location>
        <begin position="292"/>
        <end position="310"/>
    </location>
</feature>
<sequence length="499" mass="52331">MGVFDRIGSLFKGQEEFDLTAGGIGKPLFFLSMPIVVTNLFQTAYNLADTFWLGQYNTDALAAISFAFPMVFLLISLGMGISVAGSVLVAQFTGSGKEREAEYAASQTVTFAAIASVVLGGVGYVFVDQFLALMGASPDVLPLATQYMEVISVGLLFMFGFAVFISLMRGYGDTITPMLVMFGSVVLNIVLDPFLIFGFESNPLFSMLGLGGVEATLFAATGYTGSGITGAAVATVFSRALALVVGLAVMFRGTRGVQIHLRDMAPDLDYLRRLARIGVPASIEGTGRAVSMNLLLFIVASFSPAVVAGYGIGTRVFSVIFLPAIAVARGVETMTGQNIGAGKPDRAAAAAGLASKVLFGILSVAGVVVWFAAAPIADVFTTDPAVVDVSATFLRYVALTFGFIGIMRAFTGSLRGAGKTLTAAAISVLMLGVVRFPLAWLLSGPMAENGIWLSFAVSNVLGAAIAYGWYRRGTWRESDLTESSVDVEDTAVEGAPTDD</sequence>
<feature type="transmembrane region" description="Helical" evidence="7">
    <location>
        <begin position="147"/>
        <end position="167"/>
    </location>
</feature>
<evidence type="ECO:0000313" key="9">
    <source>
        <dbReference type="Proteomes" id="UP000017840"/>
    </source>
</evidence>
<keyword evidence="2" id="KW-0813">Transport</keyword>
<evidence type="ECO:0000256" key="3">
    <source>
        <dbReference type="ARBA" id="ARBA00022475"/>
    </source>
</evidence>
<dbReference type="OrthoDB" id="214119at2157"/>
<evidence type="ECO:0000256" key="2">
    <source>
        <dbReference type="ARBA" id="ARBA00022448"/>
    </source>
</evidence>
<keyword evidence="6 7" id="KW-0472">Membrane</keyword>
<gene>
    <name evidence="8" type="ORF">K933_16272</name>
</gene>
<feature type="transmembrane region" description="Helical" evidence="7">
    <location>
        <begin position="60"/>
        <end position="89"/>
    </location>
</feature>
<evidence type="ECO:0000256" key="5">
    <source>
        <dbReference type="ARBA" id="ARBA00022989"/>
    </source>
</evidence>
<dbReference type="GO" id="GO:0042910">
    <property type="term" value="F:xenobiotic transmembrane transporter activity"/>
    <property type="evidence" value="ECO:0007669"/>
    <property type="project" value="InterPro"/>
</dbReference>
<keyword evidence="5 7" id="KW-1133">Transmembrane helix</keyword>
<keyword evidence="4 7" id="KW-0812">Transmembrane</keyword>
<comment type="subcellular location">
    <subcellularLocation>
        <location evidence="1">Cell membrane</location>
        <topology evidence="1">Multi-pass membrane protein</topology>
    </subcellularLocation>
</comment>
<feature type="transmembrane region" description="Helical" evidence="7">
    <location>
        <begin position="109"/>
        <end position="127"/>
    </location>
</feature>
<feature type="transmembrane region" description="Helical" evidence="7">
    <location>
        <begin position="316"/>
        <end position="335"/>
    </location>
</feature>
<evidence type="ECO:0000256" key="6">
    <source>
        <dbReference type="ARBA" id="ARBA00023136"/>
    </source>
</evidence>
<feature type="transmembrane region" description="Helical" evidence="7">
    <location>
        <begin position="28"/>
        <end position="48"/>
    </location>
</feature>
<evidence type="ECO:0000256" key="7">
    <source>
        <dbReference type="SAM" id="Phobius"/>
    </source>
</evidence>
<protein>
    <submittedName>
        <fullName evidence="8">MATE efflux family protein</fullName>
    </submittedName>
</protein>
<dbReference type="InterPro" id="IPR048279">
    <property type="entry name" value="MdtK-like"/>
</dbReference>
<dbReference type="PANTHER" id="PTHR43549:SF2">
    <property type="entry name" value="MULTIDRUG RESISTANCE PROTEIN NORM-RELATED"/>
    <property type="match status" value="1"/>
</dbReference>
<dbReference type="NCBIfam" id="TIGR00797">
    <property type="entry name" value="matE"/>
    <property type="match status" value="1"/>
</dbReference>
<evidence type="ECO:0000256" key="4">
    <source>
        <dbReference type="ARBA" id="ARBA00022692"/>
    </source>
</evidence>
<dbReference type="InterPro" id="IPR002528">
    <property type="entry name" value="MATE_fam"/>
</dbReference>
<feature type="transmembrane region" description="Helical" evidence="7">
    <location>
        <begin position="179"/>
        <end position="199"/>
    </location>
</feature>
<accession>V4H8P3</accession>
<dbReference type="Pfam" id="PF01554">
    <property type="entry name" value="MatE"/>
    <property type="match status" value="2"/>
</dbReference>
<feature type="transmembrane region" description="Helical" evidence="7">
    <location>
        <begin position="393"/>
        <end position="411"/>
    </location>
</feature>
<dbReference type="EMBL" id="ASGZ01000064">
    <property type="protein sequence ID" value="ESP87090.1"/>
    <property type="molecule type" value="Genomic_DNA"/>
</dbReference>
<feature type="transmembrane region" description="Helical" evidence="7">
    <location>
        <begin position="347"/>
        <end position="373"/>
    </location>
</feature>
<organism evidence="8 9">
    <name type="scientific">Candidatus Halobonum tyrrellensis G22</name>
    <dbReference type="NCBI Taxonomy" id="1324957"/>
    <lineage>
        <taxon>Archaea</taxon>
        <taxon>Methanobacteriati</taxon>
        <taxon>Methanobacteriota</taxon>
        <taxon>Stenosarchaea group</taxon>
        <taxon>Halobacteria</taxon>
        <taxon>Halobacteriales</taxon>
        <taxon>Haloferacaceae</taxon>
        <taxon>Candidatus Halobonum</taxon>
    </lineage>
</organism>
<proteinExistence type="predicted"/>
<evidence type="ECO:0000313" key="8">
    <source>
        <dbReference type="EMBL" id="ESP87090.1"/>
    </source>
</evidence>
<dbReference type="eggNOG" id="arCOG01731">
    <property type="taxonomic scope" value="Archaea"/>
</dbReference>
<dbReference type="CDD" id="cd13142">
    <property type="entry name" value="MATE_like_12"/>
    <property type="match status" value="1"/>
</dbReference>
<dbReference type="GO" id="GO:0005886">
    <property type="term" value="C:plasma membrane"/>
    <property type="evidence" value="ECO:0007669"/>
    <property type="project" value="UniProtKB-SubCell"/>
</dbReference>
<feature type="transmembrane region" description="Helical" evidence="7">
    <location>
        <begin position="423"/>
        <end position="443"/>
    </location>
</feature>
<name>V4H8P3_9EURY</name>
<dbReference type="PANTHER" id="PTHR43549">
    <property type="entry name" value="MULTIDRUG RESISTANCE PROTEIN YPNP-RELATED"/>
    <property type="match status" value="1"/>
</dbReference>